<dbReference type="EMBL" id="CVRI01000021">
    <property type="protein sequence ID" value="CRK91453.1"/>
    <property type="molecule type" value="Genomic_DNA"/>
</dbReference>
<dbReference type="Proteomes" id="UP000183832">
    <property type="component" value="Unassembled WGS sequence"/>
</dbReference>
<evidence type="ECO:0000313" key="2">
    <source>
        <dbReference type="Proteomes" id="UP000183832"/>
    </source>
</evidence>
<keyword evidence="2" id="KW-1185">Reference proteome</keyword>
<gene>
    <name evidence="1" type="ORF">CLUMA_CG005122</name>
</gene>
<dbReference type="AlphaFoldDB" id="A0A1J1HTX9"/>
<organism evidence="1 2">
    <name type="scientific">Clunio marinus</name>
    <dbReference type="NCBI Taxonomy" id="568069"/>
    <lineage>
        <taxon>Eukaryota</taxon>
        <taxon>Metazoa</taxon>
        <taxon>Ecdysozoa</taxon>
        <taxon>Arthropoda</taxon>
        <taxon>Hexapoda</taxon>
        <taxon>Insecta</taxon>
        <taxon>Pterygota</taxon>
        <taxon>Neoptera</taxon>
        <taxon>Endopterygota</taxon>
        <taxon>Diptera</taxon>
        <taxon>Nematocera</taxon>
        <taxon>Chironomoidea</taxon>
        <taxon>Chironomidae</taxon>
        <taxon>Clunio</taxon>
    </lineage>
</organism>
<reference evidence="1 2" key="1">
    <citation type="submission" date="2015-04" db="EMBL/GenBank/DDBJ databases">
        <authorList>
            <person name="Syromyatnikov M.Y."/>
            <person name="Popov V.N."/>
        </authorList>
    </citation>
    <scope>NUCLEOTIDE SEQUENCE [LARGE SCALE GENOMIC DNA]</scope>
</reference>
<protein>
    <submittedName>
        <fullName evidence="1">CLUMA_CG005122, isoform A</fullName>
    </submittedName>
</protein>
<accession>A0A1J1HTX9</accession>
<name>A0A1J1HTX9_9DIPT</name>
<sequence length="62" mass="7273">MYNNAMRMIRDVMLTTFHVNRFSQLCWLLRGIVENEKDWNAHQSLSQSPCGTITANIHILRP</sequence>
<evidence type="ECO:0000313" key="1">
    <source>
        <dbReference type="EMBL" id="CRK91453.1"/>
    </source>
</evidence>
<proteinExistence type="predicted"/>